<dbReference type="Proteomes" id="UP000502641">
    <property type="component" value="Chromosome"/>
</dbReference>
<dbReference type="EMBL" id="CP053189">
    <property type="protein sequence ID" value="QJS09112.1"/>
    <property type="molecule type" value="Genomic_DNA"/>
</dbReference>
<dbReference type="KEGG" id="sarg:HKX69_05930"/>
<dbReference type="GO" id="GO:0016746">
    <property type="term" value="F:acyltransferase activity"/>
    <property type="evidence" value="ECO:0007669"/>
    <property type="project" value="InterPro"/>
</dbReference>
<dbReference type="InterPro" id="IPR055370">
    <property type="entry name" value="Lsr2_DNA-bd"/>
</dbReference>
<keyword evidence="5" id="KW-1185">Reference proteome</keyword>
<feature type="region of interest" description="Disordered" evidence="2">
    <location>
        <begin position="45"/>
        <end position="73"/>
    </location>
</feature>
<protein>
    <recommendedName>
        <fullName evidence="3">Lsr2 DNA-binding domain-containing protein</fullName>
    </recommendedName>
</protein>
<evidence type="ECO:0000256" key="1">
    <source>
        <dbReference type="ARBA" id="ARBA00023125"/>
    </source>
</evidence>
<evidence type="ECO:0000256" key="2">
    <source>
        <dbReference type="SAM" id="MobiDB-lite"/>
    </source>
</evidence>
<feature type="domain" description="Lsr2 DNA-binding" evidence="3">
    <location>
        <begin position="84"/>
        <end position="114"/>
    </location>
</feature>
<keyword evidence="1" id="KW-0238">DNA-binding</keyword>
<accession>A0A6M4PDN5</accession>
<name>A0A6M4PDN5_9ACTN</name>
<gene>
    <name evidence="4" type="ORF">HKX69_05930</name>
</gene>
<proteinExistence type="predicted"/>
<organism evidence="4 5">
    <name type="scientific">Streptomyces argyrophylli</name>
    <dbReference type="NCBI Taxonomy" id="2726118"/>
    <lineage>
        <taxon>Bacteria</taxon>
        <taxon>Bacillati</taxon>
        <taxon>Actinomycetota</taxon>
        <taxon>Actinomycetes</taxon>
        <taxon>Kitasatosporales</taxon>
        <taxon>Streptomycetaceae</taxon>
        <taxon>Streptomyces</taxon>
    </lineage>
</organism>
<evidence type="ECO:0000259" key="3">
    <source>
        <dbReference type="Pfam" id="PF23359"/>
    </source>
</evidence>
<evidence type="ECO:0000313" key="5">
    <source>
        <dbReference type="Proteomes" id="UP000502641"/>
    </source>
</evidence>
<dbReference type="Gene3D" id="4.10.320.10">
    <property type="entry name" value="E3-binding domain"/>
    <property type="match status" value="1"/>
</dbReference>
<sequence length="117" mass="14377">MSVLDLEDMAAWCLRQRWLGYTEDDPAWQRREFFPQLIEMYQSERPKELERERRKAEERDRQQELDRQRRESTRAAAYHVWLMRDMREWGRENGYAIGTRGRIPRKVIEAYKEAKGL</sequence>
<dbReference type="Pfam" id="PF23359">
    <property type="entry name" value="Lsr2_DNA-bd"/>
    <property type="match status" value="1"/>
</dbReference>
<evidence type="ECO:0000313" key="4">
    <source>
        <dbReference type="EMBL" id="QJS09112.1"/>
    </source>
</evidence>
<dbReference type="GO" id="GO:0003677">
    <property type="term" value="F:DNA binding"/>
    <property type="evidence" value="ECO:0007669"/>
    <property type="project" value="UniProtKB-KW"/>
</dbReference>
<dbReference type="AlphaFoldDB" id="A0A6M4PDN5"/>
<dbReference type="InterPro" id="IPR036625">
    <property type="entry name" value="E3-bd_dom_sf"/>
</dbReference>
<dbReference type="RefSeq" id="WP_171151284.1">
    <property type="nucleotide sequence ID" value="NZ_CP053189.1"/>
</dbReference>
<reference evidence="4 5" key="1">
    <citation type="submission" date="2020-05" db="EMBL/GenBank/DDBJ databases">
        <authorList>
            <person name="Li K."/>
        </authorList>
    </citation>
    <scope>NUCLEOTIDE SEQUENCE [LARGE SCALE GENOMIC DNA]</scope>
    <source>
        <strain evidence="5">jing01</strain>
    </source>
</reference>